<dbReference type="STRING" id="471856.Jden_0362"/>
<dbReference type="SMART" id="SM00354">
    <property type="entry name" value="HTH_LACI"/>
    <property type="match status" value="1"/>
</dbReference>
<dbReference type="Proteomes" id="UP000000628">
    <property type="component" value="Chromosome"/>
</dbReference>
<dbReference type="Gene3D" id="1.10.260.40">
    <property type="entry name" value="lambda repressor-like DNA-binding domains"/>
    <property type="match status" value="1"/>
</dbReference>
<dbReference type="Pfam" id="PF00356">
    <property type="entry name" value="LacI"/>
    <property type="match status" value="1"/>
</dbReference>
<sequence length="337" mass="35922">MNRRPRTAVTLADVAEVAGVSKAAVSGVLNGKPRVAPSTAQRILDAARTLGYHANPTAQQLRSGRTNAIGFVIPELNRPYFGELATHLANQLDAQGQHLVIQRSGGSKEHELAAAQFAQLRRYDAVILSVLGVDPPDLESLGFSIPLILLGEKSMPGAHPQVIMDNEAGAHNAVTHLLTHGATRIVMLGGSHSPDRNDMTRRRTDGYRSAHCDTNHPLNEELIVELTGVGPEAGYHAITTLIDAGTPFDAVFAVTDVVAIGAMRALADAGFTIPGDVQVIGFDDITDGCYTIPRLSSVNPHKERIAQAVLDLIAEPETAPQAVTIPTTLTLRESTQR</sequence>
<evidence type="ECO:0000256" key="1">
    <source>
        <dbReference type="ARBA" id="ARBA00023015"/>
    </source>
</evidence>
<dbReference type="PANTHER" id="PTHR30146">
    <property type="entry name" value="LACI-RELATED TRANSCRIPTIONAL REPRESSOR"/>
    <property type="match status" value="1"/>
</dbReference>
<evidence type="ECO:0000259" key="4">
    <source>
        <dbReference type="PROSITE" id="PS50932"/>
    </source>
</evidence>
<feature type="domain" description="HTH lacI-type" evidence="4">
    <location>
        <begin position="9"/>
        <end position="63"/>
    </location>
</feature>
<dbReference type="InterPro" id="IPR046335">
    <property type="entry name" value="LacI/GalR-like_sensor"/>
</dbReference>
<dbReference type="HOGENOM" id="CLU_037628_6_1_11"/>
<dbReference type="Gene3D" id="3.40.50.2300">
    <property type="match status" value="2"/>
</dbReference>
<dbReference type="PROSITE" id="PS00356">
    <property type="entry name" value="HTH_LACI_1"/>
    <property type="match status" value="1"/>
</dbReference>
<evidence type="ECO:0000256" key="3">
    <source>
        <dbReference type="ARBA" id="ARBA00023163"/>
    </source>
</evidence>
<dbReference type="Pfam" id="PF13377">
    <property type="entry name" value="Peripla_BP_3"/>
    <property type="match status" value="1"/>
</dbReference>
<keyword evidence="6" id="KW-1185">Reference proteome</keyword>
<dbReference type="SUPFAM" id="SSF47413">
    <property type="entry name" value="lambda repressor-like DNA-binding domains"/>
    <property type="match status" value="1"/>
</dbReference>
<dbReference type="EMBL" id="CP001706">
    <property type="protein sequence ID" value="ACV08031.1"/>
    <property type="molecule type" value="Genomic_DNA"/>
</dbReference>
<dbReference type="eggNOG" id="COG1609">
    <property type="taxonomic scope" value="Bacteria"/>
</dbReference>
<keyword evidence="3" id="KW-0804">Transcription</keyword>
<organism evidence="5 6">
    <name type="scientific">Jonesia denitrificans (strain ATCC 14870 / DSM 20603 / BCRC 15368 / CIP 55.134 / JCM 11481 / NBRC 15587 / NCTC 10816 / Prevot 55134)</name>
    <name type="common">Listeria denitrificans</name>
    <dbReference type="NCBI Taxonomy" id="471856"/>
    <lineage>
        <taxon>Bacteria</taxon>
        <taxon>Bacillati</taxon>
        <taxon>Actinomycetota</taxon>
        <taxon>Actinomycetes</taxon>
        <taxon>Micrococcales</taxon>
        <taxon>Jonesiaceae</taxon>
        <taxon>Jonesia</taxon>
    </lineage>
</organism>
<dbReference type="GO" id="GO:0003700">
    <property type="term" value="F:DNA-binding transcription factor activity"/>
    <property type="evidence" value="ECO:0007669"/>
    <property type="project" value="TreeGrafter"/>
</dbReference>
<dbReference type="InterPro" id="IPR010982">
    <property type="entry name" value="Lambda_DNA-bd_dom_sf"/>
</dbReference>
<keyword evidence="1" id="KW-0805">Transcription regulation</keyword>
<protein>
    <submittedName>
        <fullName evidence="5">Transcriptional regulator, LacI family</fullName>
    </submittedName>
</protein>
<evidence type="ECO:0000256" key="2">
    <source>
        <dbReference type="ARBA" id="ARBA00023125"/>
    </source>
</evidence>
<dbReference type="InterPro" id="IPR000843">
    <property type="entry name" value="HTH_LacI"/>
</dbReference>
<name>C7QZM5_JONDD</name>
<dbReference type="RefSeq" id="WP_015770660.1">
    <property type="nucleotide sequence ID" value="NC_013174.1"/>
</dbReference>
<dbReference type="PANTHER" id="PTHR30146:SF109">
    <property type="entry name" value="HTH-TYPE TRANSCRIPTIONAL REGULATOR GALS"/>
    <property type="match status" value="1"/>
</dbReference>
<dbReference type="KEGG" id="jde:Jden_0362"/>
<accession>C7QZM5</accession>
<dbReference type="CDD" id="cd01392">
    <property type="entry name" value="HTH_LacI"/>
    <property type="match status" value="1"/>
</dbReference>
<dbReference type="GO" id="GO:0000976">
    <property type="term" value="F:transcription cis-regulatory region binding"/>
    <property type="evidence" value="ECO:0007669"/>
    <property type="project" value="TreeGrafter"/>
</dbReference>
<evidence type="ECO:0000313" key="6">
    <source>
        <dbReference type="Proteomes" id="UP000000628"/>
    </source>
</evidence>
<dbReference type="AlphaFoldDB" id="C7QZM5"/>
<dbReference type="InterPro" id="IPR028082">
    <property type="entry name" value="Peripla_BP_I"/>
</dbReference>
<dbReference type="CDD" id="cd06267">
    <property type="entry name" value="PBP1_LacI_sugar_binding-like"/>
    <property type="match status" value="1"/>
</dbReference>
<reference evidence="5 6" key="1">
    <citation type="journal article" date="2009" name="Stand. Genomic Sci.">
        <title>Complete genome sequence of Jonesia denitrificans type strain (Prevot 55134).</title>
        <authorList>
            <person name="Pukall R."/>
            <person name="Gehrich-Schroter G."/>
            <person name="Lapidus A."/>
            <person name="Nolan M."/>
            <person name="Glavina Del Rio T."/>
            <person name="Lucas S."/>
            <person name="Chen F."/>
            <person name="Tice H."/>
            <person name="Pitluck S."/>
            <person name="Cheng J.F."/>
            <person name="Copeland A."/>
            <person name="Saunders E."/>
            <person name="Brettin T."/>
            <person name="Detter J.C."/>
            <person name="Bruce D."/>
            <person name="Goodwin L."/>
            <person name="Pati A."/>
            <person name="Ivanova N."/>
            <person name="Mavromatis K."/>
            <person name="Ovchinnikova G."/>
            <person name="Chen A."/>
            <person name="Palaniappan K."/>
            <person name="Land M."/>
            <person name="Hauser L."/>
            <person name="Chang Y.J."/>
            <person name="Jeffries C.D."/>
            <person name="Chain P."/>
            <person name="Goker M."/>
            <person name="Bristow J."/>
            <person name="Eisen J.A."/>
            <person name="Markowitz V."/>
            <person name="Hugenholtz P."/>
            <person name="Kyrpides N.C."/>
            <person name="Klenk H.P."/>
            <person name="Han C."/>
        </authorList>
    </citation>
    <scope>NUCLEOTIDE SEQUENCE [LARGE SCALE GENOMIC DNA]</scope>
    <source>
        <strain evidence="6">ATCC 14870 / DSM 20603 / BCRC 15368 / CIP 55.134 / JCM 11481 / NBRC 15587 / NCTC 10816 / Prevot 55134</strain>
    </source>
</reference>
<dbReference type="SUPFAM" id="SSF53822">
    <property type="entry name" value="Periplasmic binding protein-like I"/>
    <property type="match status" value="1"/>
</dbReference>
<keyword evidence="2" id="KW-0238">DNA-binding</keyword>
<gene>
    <name evidence="5" type="ordered locus">Jden_0362</name>
</gene>
<evidence type="ECO:0000313" key="5">
    <source>
        <dbReference type="EMBL" id="ACV08031.1"/>
    </source>
</evidence>
<dbReference type="PROSITE" id="PS50932">
    <property type="entry name" value="HTH_LACI_2"/>
    <property type="match status" value="1"/>
</dbReference>
<proteinExistence type="predicted"/>